<dbReference type="InterPro" id="IPR016169">
    <property type="entry name" value="FAD-bd_PCMH_sub2"/>
</dbReference>
<dbReference type="PANTHER" id="PTHR13878">
    <property type="entry name" value="GULONOLACTONE OXIDASE"/>
    <property type="match status" value="1"/>
</dbReference>
<comment type="similarity">
    <text evidence="1">Belongs to the oxygen-dependent FAD-linked oxidoreductase family.</text>
</comment>
<reference evidence="5" key="1">
    <citation type="submission" date="2023-06" db="EMBL/GenBank/DDBJ databases">
        <authorList>
            <consortium name="Lawrence Berkeley National Laboratory"/>
            <person name="Ahrendt S."/>
            <person name="Sahu N."/>
            <person name="Indic B."/>
            <person name="Wong-Bajracharya J."/>
            <person name="Merenyi Z."/>
            <person name="Ke H.-M."/>
            <person name="Monk M."/>
            <person name="Kocsube S."/>
            <person name="Drula E."/>
            <person name="Lipzen A."/>
            <person name="Balint B."/>
            <person name="Henrissat B."/>
            <person name="Andreopoulos B."/>
            <person name="Martin F.M."/>
            <person name="Harder C.B."/>
            <person name="Rigling D."/>
            <person name="Ford K.L."/>
            <person name="Foster G.D."/>
            <person name="Pangilinan J."/>
            <person name="Papanicolaou A."/>
            <person name="Barry K."/>
            <person name="LaButti K."/>
            <person name="Viragh M."/>
            <person name="Koriabine M."/>
            <person name="Yan M."/>
            <person name="Riley R."/>
            <person name="Champramary S."/>
            <person name="Plett K.L."/>
            <person name="Tsai I.J."/>
            <person name="Slot J."/>
            <person name="Sipos G."/>
            <person name="Plett J."/>
            <person name="Nagy L.G."/>
            <person name="Grigoriev I.V."/>
        </authorList>
    </citation>
    <scope>NUCLEOTIDE SEQUENCE</scope>
    <source>
        <strain evidence="5">ICMP 16352</strain>
    </source>
</reference>
<accession>A0AA39NWB3</accession>
<feature type="domain" description="FAD-binding PCMH-type" evidence="4">
    <location>
        <begin position="120"/>
        <end position="304"/>
    </location>
</feature>
<gene>
    <name evidence="5" type="ORF">IW261DRAFT_1660888</name>
</gene>
<proteinExistence type="inferred from homology"/>
<dbReference type="EMBL" id="JAUEPR010000038">
    <property type="protein sequence ID" value="KAK0472774.1"/>
    <property type="molecule type" value="Genomic_DNA"/>
</dbReference>
<evidence type="ECO:0000256" key="1">
    <source>
        <dbReference type="ARBA" id="ARBA00005466"/>
    </source>
</evidence>
<evidence type="ECO:0000313" key="5">
    <source>
        <dbReference type="EMBL" id="KAK0472774.1"/>
    </source>
</evidence>
<name>A0AA39NWB3_9AGAR</name>
<dbReference type="Gene3D" id="3.30.465.10">
    <property type="match status" value="2"/>
</dbReference>
<dbReference type="SUPFAM" id="SSF56176">
    <property type="entry name" value="FAD-binding/transporter-associated domain-like"/>
    <property type="match status" value="1"/>
</dbReference>
<feature type="signal peptide" evidence="3">
    <location>
        <begin position="1"/>
        <end position="20"/>
    </location>
</feature>
<evidence type="ECO:0000256" key="2">
    <source>
        <dbReference type="ARBA" id="ARBA00023002"/>
    </source>
</evidence>
<evidence type="ECO:0000256" key="3">
    <source>
        <dbReference type="SAM" id="SignalP"/>
    </source>
</evidence>
<dbReference type="PANTHER" id="PTHR13878:SF91">
    <property type="entry name" value="FAD BINDING DOMAIN PROTEIN (AFU_ORTHOLOGUE AFUA_6G12070)-RELATED"/>
    <property type="match status" value="1"/>
</dbReference>
<dbReference type="InterPro" id="IPR036318">
    <property type="entry name" value="FAD-bd_PCMH-like_sf"/>
</dbReference>
<comment type="caution">
    <text evidence="5">The sequence shown here is derived from an EMBL/GenBank/DDBJ whole genome shotgun (WGS) entry which is preliminary data.</text>
</comment>
<dbReference type="Pfam" id="PF01565">
    <property type="entry name" value="FAD_binding_4"/>
    <property type="match status" value="1"/>
</dbReference>
<keyword evidence="3" id="KW-0732">Signal</keyword>
<dbReference type="InterPro" id="IPR050432">
    <property type="entry name" value="FAD-linked_Oxidoreductases_BP"/>
</dbReference>
<dbReference type="InterPro" id="IPR012951">
    <property type="entry name" value="BBE"/>
</dbReference>
<organism evidence="5 6">
    <name type="scientific">Armillaria novae-zelandiae</name>
    <dbReference type="NCBI Taxonomy" id="153914"/>
    <lineage>
        <taxon>Eukaryota</taxon>
        <taxon>Fungi</taxon>
        <taxon>Dikarya</taxon>
        <taxon>Basidiomycota</taxon>
        <taxon>Agaricomycotina</taxon>
        <taxon>Agaricomycetes</taxon>
        <taxon>Agaricomycetidae</taxon>
        <taxon>Agaricales</taxon>
        <taxon>Marasmiineae</taxon>
        <taxon>Physalacriaceae</taxon>
        <taxon>Armillaria</taxon>
    </lineage>
</organism>
<keyword evidence="2" id="KW-0560">Oxidoreductase</keyword>
<evidence type="ECO:0000313" key="6">
    <source>
        <dbReference type="Proteomes" id="UP001175227"/>
    </source>
</evidence>
<keyword evidence="6" id="KW-1185">Reference proteome</keyword>
<dbReference type="AlphaFoldDB" id="A0AA39NWB3"/>
<dbReference type="InterPro" id="IPR006094">
    <property type="entry name" value="Oxid_FAD_bind_N"/>
</dbReference>
<dbReference type="PROSITE" id="PS51387">
    <property type="entry name" value="FAD_PCMH"/>
    <property type="match status" value="1"/>
</dbReference>
<evidence type="ECO:0000259" key="4">
    <source>
        <dbReference type="PROSITE" id="PS51387"/>
    </source>
</evidence>
<dbReference type="InterPro" id="IPR016166">
    <property type="entry name" value="FAD-bd_PCMH"/>
</dbReference>
<dbReference type="Pfam" id="PF08031">
    <property type="entry name" value="BBE"/>
    <property type="match status" value="1"/>
</dbReference>
<dbReference type="GO" id="GO:0016491">
    <property type="term" value="F:oxidoreductase activity"/>
    <property type="evidence" value="ECO:0007669"/>
    <property type="project" value="UniProtKB-KW"/>
</dbReference>
<protein>
    <submittedName>
        <fullName evidence="5">FAD-binding domain-containing protein</fullName>
    </submittedName>
</protein>
<dbReference type="GO" id="GO:0071949">
    <property type="term" value="F:FAD binding"/>
    <property type="evidence" value="ECO:0007669"/>
    <property type="project" value="InterPro"/>
</dbReference>
<sequence length="566" mass="62283">MWTQFCFKLLVTLFICRVKATISDKSWSTLNETVHGRVQLGSPIARPCFRLSQNVIGEFDEDVCQHIVANYTDREYRVSVFDAYMNTQWETCQATSSRCLLDSAEPSNPAAFDPPNECSQGSIPTHHIVVQTVSDVQAAFAFAKTTGINLVIKNTGHDYLGRSSGPNALALWTHQLQSLSYDQKFVPDGCAQSSEASPAVSFGAGVLYGTLYDFADQMNITLPGGSDRTLGAAGGYLQGGGHSALSNAFGLAVDRVLQFRVVTPSGKYVVANKCQNSDLFFALRGGGGGTFGVVLEATMKALPKVSLSVVLATFQNTDDNMKAVLKFMVSHSLSYAEQGWGGYILPRNSVLLTNPFINLEQTSSDMSALQDFVVKELGGTFALATESFSSFFNKYLASSIPVGSPFVTGSRLIPADKFSDAKSRQVLWERLVEALQNSTVPIIFAVAPYFYDGDDGETSVNSAWRNSIWHVTSSELWSFNTTKQEQLSIYSSISKSMDVLRDFTPTSGAYLNEADVYEPNYEASFWGAHYDRLVSIKKKYDPDHLLDCWRCVNWRGSKDPKYACYL</sequence>
<feature type="chain" id="PRO_5041269741" evidence="3">
    <location>
        <begin position="21"/>
        <end position="566"/>
    </location>
</feature>
<dbReference type="Proteomes" id="UP001175227">
    <property type="component" value="Unassembled WGS sequence"/>
</dbReference>